<evidence type="ECO:0000256" key="8">
    <source>
        <dbReference type="ARBA" id="ARBA00023136"/>
    </source>
</evidence>
<evidence type="ECO:0000256" key="4">
    <source>
        <dbReference type="ARBA" id="ARBA00022824"/>
    </source>
</evidence>
<sequence>MSDGADLARLREYDAQLEGLQSGQCSLQQGEQLLKDFDKLLAQAPLSVGASELNALRERLETHRVALQQLRSRTDRAELLGDGAKKRQVLKAKTQAEAEHSEVLELKSARDEMRNQLERMHYVNENLQDSSRTIGKTQDALQEYDSKLASAAKALGQLKRKTEEDSRYIWWSFYFFMAVVAYIASSHDPGIWMRTTADVSHE</sequence>
<keyword evidence="2" id="KW-0813">Transport</keyword>
<organism evidence="12">
    <name type="scientific">Cladocopium goreaui</name>
    <dbReference type="NCBI Taxonomy" id="2562237"/>
    <lineage>
        <taxon>Eukaryota</taxon>
        <taxon>Sar</taxon>
        <taxon>Alveolata</taxon>
        <taxon>Dinophyceae</taxon>
        <taxon>Suessiales</taxon>
        <taxon>Symbiodiniaceae</taxon>
        <taxon>Cladocopium</taxon>
    </lineage>
</organism>
<dbReference type="GO" id="GO:0005789">
    <property type="term" value="C:endoplasmic reticulum membrane"/>
    <property type="evidence" value="ECO:0007669"/>
    <property type="project" value="UniProtKB-SubCell"/>
</dbReference>
<evidence type="ECO:0000259" key="11">
    <source>
        <dbReference type="Pfam" id="PF03908"/>
    </source>
</evidence>
<evidence type="ECO:0000256" key="1">
    <source>
        <dbReference type="ARBA" id="ARBA00004163"/>
    </source>
</evidence>
<evidence type="ECO:0000313" key="13">
    <source>
        <dbReference type="EMBL" id="CAL4764801.1"/>
    </source>
</evidence>
<comment type="subcellular location">
    <subcellularLocation>
        <location evidence="1">Endoplasmic reticulum membrane</location>
        <topology evidence="1">Single-pass type IV membrane protein</topology>
    </subcellularLocation>
</comment>
<dbReference type="PANTHER" id="PTHR12825:SF0">
    <property type="entry name" value="VESICLE TRANSPORT PROTEIN SEC20"/>
    <property type="match status" value="1"/>
</dbReference>
<evidence type="ECO:0000256" key="7">
    <source>
        <dbReference type="ARBA" id="ARBA00023054"/>
    </source>
</evidence>
<dbReference type="EMBL" id="CAMXCT020000347">
    <property type="protein sequence ID" value="CAL1130864.1"/>
    <property type="molecule type" value="Genomic_DNA"/>
</dbReference>
<dbReference type="OrthoDB" id="365988at2759"/>
<feature type="transmembrane region" description="Helical" evidence="10">
    <location>
        <begin position="168"/>
        <end position="185"/>
    </location>
</feature>
<proteinExistence type="inferred from homology"/>
<keyword evidence="4" id="KW-0256">Endoplasmic reticulum</keyword>
<dbReference type="Pfam" id="PF03908">
    <property type="entry name" value="Sec20"/>
    <property type="match status" value="1"/>
</dbReference>
<dbReference type="GO" id="GO:0031201">
    <property type="term" value="C:SNARE complex"/>
    <property type="evidence" value="ECO:0007669"/>
    <property type="project" value="TreeGrafter"/>
</dbReference>
<evidence type="ECO:0000256" key="10">
    <source>
        <dbReference type="SAM" id="Phobius"/>
    </source>
</evidence>
<evidence type="ECO:0000256" key="6">
    <source>
        <dbReference type="ARBA" id="ARBA00022989"/>
    </source>
</evidence>
<evidence type="ECO:0000256" key="9">
    <source>
        <dbReference type="ARBA" id="ARBA00037934"/>
    </source>
</evidence>
<evidence type="ECO:0000313" key="12">
    <source>
        <dbReference type="EMBL" id="CAI3977489.1"/>
    </source>
</evidence>
<name>A0A9P1BQB9_9DINO</name>
<reference evidence="12" key="1">
    <citation type="submission" date="2022-10" db="EMBL/GenBank/DDBJ databases">
        <authorList>
            <person name="Chen Y."/>
            <person name="Dougan E. K."/>
            <person name="Chan C."/>
            <person name="Rhodes N."/>
            <person name="Thang M."/>
        </authorList>
    </citation>
    <scope>NUCLEOTIDE SEQUENCE</scope>
</reference>
<evidence type="ECO:0000256" key="5">
    <source>
        <dbReference type="ARBA" id="ARBA00022892"/>
    </source>
</evidence>
<dbReference type="Proteomes" id="UP001152797">
    <property type="component" value="Unassembled WGS sequence"/>
</dbReference>
<dbReference type="InterPro" id="IPR005606">
    <property type="entry name" value="Sec20"/>
</dbReference>
<protein>
    <submittedName>
        <fullName evidence="13">Vesicle transport protein</fullName>
    </submittedName>
</protein>
<gene>
    <name evidence="12" type="ORF">C1SCF055_LOCUS5625</name>
</gene>
<keyword evidence="7" id="KW-0175">Coiled coil</keyword>
<comment type="similarity">
    <text evidence="9">Belongs to the SEC20 family.</text>
</comment>
<dbReference type="PANTHER" id="PTHR12825">
    <property type="entry name" value="BNIP1-RELATED"/>
    <property type="match status" value="1"/>
</dbReference>
<dbReference type="GO" id="GO:0005484">
    <property type="term" value="F:SNAP receptor activity"/>
    <property type="evidence" value="ECO:0007669"/>
    <property type="project" value="InterPro"/>
</dbReference>
<dbReference type="InterPro" id="IPR056173">
    <property type="entry name" value="Sec20_C"/>
</dbReference>
<dbReference type="EMBL" id="CAMXCT010000347">
    <property type="protein sequence ID" value="CAI3977489.1"/>
    <property type="molecule type" value="Genomic_DNA"/>
</dbReference>
<dbReference type="GO" id="GO:0006890">
    <property type="term" value="P:retrograde vesicle-mediated transport, Golgi to endoplasmic reticulum"/>
    <property type="evidence" value="ECO:0007669"/>
    <property type="project" value="InterPro"/>
</dbReference>
<dbReference type="AlphaFoldDB" id="A0A9P1BQB9"/>
<evidence type="ECO:0000313" key="14">
    <source>
        <dbReference type="Proteomes" id="UP001152797"/>
    </source>
</evidence>
<keyword evidence="5" id="KW-0931">ER-Golgi transport</keyword>
<dbReference type="EMBL" id="CAMXCT030000347">
    <property type="protein sequence ID" value="CAL4764801.1"/>
    <property type="molecule type" value="Genomic_DNA"/>
</dbReference>
<keyword evidence="3 10" id="KW-0812">Transmembrane</keyword>
<reference evidence="13 14" key="2">
    <citation type="submission" date="2024-05" db="EMBL/GenBank/DDBJ databases">
        <authorList>
            <person name="Chen Y."/>
            <person name="Shah S."/>
            <person name="Dougan E. K."/>
            <person name="Thang M."/>
            <person name="Chan C."/>
        </authorList>
    </citation>
    <scope>NUCLEOTIDE SEQUENCE [LARGE SCALE GENOMIC DNA]</scope>
</reference>
<keyword evidence="14" id="KW-1185">Reference proteome</keyword>
<comment type="caution">
    <text evidence="12">The sequence shown here is derived from an EMBL/GenBank/DDBJ whole genome shotgun (WGS) entry which is preliminary data.</text>
</comment>
<evidence type="ECO:0000256" key="3">
    <source>
        <dbReference type="ARBA" id="ARBA00022692"/>
    </source>
</evidence>
<feature type="domain" description="Sec20 C-terminal" evidence="11">
    <location>
        <begin position="106"/>
        <end position="184"/>
    </location>
</feature>
<keyword evidence="6 10" id="KW-1133">Transmembrane helix</keyword>
<evidence type="ECO:0000256" key="2">
    <source>
        <dbReference type="ARBA" id="ARBA00022448"/>
    </source>
</evidence>
<accession>A0A9P1BQB9</accession>
<keyword evidence="8 10" id="KW-0472">Membrane</keyword>